<keyword evidence="2" id="KW-0560">Oxidoreductase</keyword>
<sequence>MKRIVIMGATSGIGLRVAEIFAKAGWLVGAAGRNEKVMRKLQSDFPDRIRYARINIDDAASPSHLRDLIGRLGGMDIYLHVAGIGYENETLVTDHDVATAQTNVVGFTRMIDTAFRYFREHGGRGRIAAVTSVAGTKGIGQLASYSSSKKYQQAYLTALDQLAGMQNLDISFTDIRPGWIRTPLLNPDRVYPMTMSLDHAVASIVRAIIKRRRLCIVDWRWNLAVRLWSLLPDRIWERIPVNVSAPATPAQEKTDASVEKSLSQPEPPAEVKDPIDKSVTA</sequence>
<evidence type="ECO:0000256" key="3">
    <source>
        <dbReference type="SAM" id="MobiDB-lite"/>
    </source>
</evidence>
<dbReference type="Gene3D" id="3.40.50.720">
    <property type="entry name" value="NAD(P)-binding Rossmann-like Domain"/>
    <property type="match status" value="1"/>
</dbReference>
<dbReference type="AlphaFoldDB" id="A0A2V1IMD2"/>
<dbReference type="PRINTS" id="PR00081">
    <property type="entry name" value="GDHRDH"/>
</dbReference>
<evidence type="ECO:0000313" key="5">
    <source>
        <dbReference type="Proteomes" id="UP000244905"/>
    </source>
</evidence>
<dbReference type="GeneID" id="82526892"/>
<dbReference type="PANTHER" id="PTHR44196">
    <property type="entry name" value="DEHYDROGENASE/REDUCTASE SDR FAMILY MEMBER 7B"/>
    <property type="match status" value="1"/>
</dbReference>
<keyword evidence="5" id="KW-1185">Reference proteome</keyword>
<name>A0A2V1IMD2_9BACT</name>
<evidence type="ECO:0000313" key="4">
    <source>
        <dbReference type="EMBL" id="PWB00976.1"/>
    </source>
</evidence>
<feature type="region of interest" description="Disordered" evidence="3">
    <location>
        <begin position="246"/>
        <end position="281"/>
    </location>
</feature>
<evidence type="ECO:0000256" key="2">
    <source>
        <dbReference type="ARBA" id="ARBA00023002"/>
    </source>
</evidence>
<dbReference type="SUPFAM" id="SSF51735">
    <property type="entry name" value="NAD(P)-binding Rossmann-fold domains"/>
    <property type="match status" value="1"/>
</dbReference>
<dbReference type="GO" id="GO:0016020">
    <property type="term" value="C:membrane"/>
    <property type="evidence" value="ECO:0007669"/>
    <property type="project" value="TreeGrafter"/>
</dbReference>
<dbReference type="Pfam" id="PF00106">
    <property type="entry name" value="adh_short"/>
    <property type="match status" value="1"/>
</dbReference>
<protein>
    <submittedName>
        <fullName evidence="4">Oxidoreductase</fullName>
    </submittedName>
</protein>
<accession>A0A2V1IMD2</accession>
<gene>
    <name evidence="4" type="ORF">C5O23_11165</name>
</gene>
<dbReference type="InterPro" id="IPR036291">
    <property type="entry name" value="NAD(P)-bd_dom_sf"/>
</dbReference>
<dbReference type="PANTHER" id="PTHR44196:SF3">
    <property type="entry name" value="SHORT CHAIN DEHYDROGENASE FAMILY PROTEIN"/>
    <property type="match status" value="1"/>
</dbReference>
<evidence type="ECO:0000256" key="1">
    <source>
        <dbReference type="ARBA" id="ARBA00006484"/>
    </source>
</evidence>
<feature type="compositionally biased region" description="Basic and acidic residues" evidence="3">
    <location>
        <begin position="269"/>
        <end position="281"/>
    </location>
</feature>
<dbReference type="EMBL" id="PUEC01000028">
    <property type="protein sequence ID" value="PWB00976.1"/>
    <property type="molecule type" value="Genomic_DNA"/>
</dbReference>
<dbReference type="Proteomes" id="UP000244905">
    <property type="component" value="Unassembled WGS sequence"/>
</dbReference>
<dbReference type="InterPro" id="IPR002347">
    <property type="entry name" value="SDR_fam"/>
</dbReference>
<proteinExistence type="inferred from homology"/>
<comment type="similarity">
    <text evidence="1">Belongs to the short-chain dehydrogenases/reductases (SDR) family.</text>
</comment>
<comment type="caution">
    <text evidence="4">The sequence shown here is derived from an EMBL/GenBank/DDBJ whole genome shotgun (WGS) entry which is preliminary data.</text>
</comment>
<organism evidence="4 5">
    <name type="scientific">Duncaniella muris</name>
    <dbReference type="NCBI Taxonomy" id="2094150"/>
    <lineage>
        <taxon>Bacteria</taxon>
        <taxon>Pseudomonadati</taxon>
        <taxon>Bacteroidota</taxon>
        <taxon>Bacteroidia</taxon>
        <taxon>Bacteroidales</taxon>
        <taxon>Muribaculaceae</taxon>
        <taxon>Duncaniella</taxon>
    </lineage>
</organism>
<dbReference type="RefSeq" id="WP_107033025.1">
    <property type="nucleotide sequence ID" value="NZ_CAOLYA010000020.1"/>
</dbReference>
<reference evidence="5" key="1">
    <citation type="submission" date="2018-02" db="EMBL/GenBank/DDBJ databases">
        <authorList>
            <person name="Clavel T."/>
            <person name="Strowig T."/>
        </authorList>
    </citation>
    <scope>NUCLEOTIDE SEQUENCE [LARGE SCALE GENOMIC DNA]</scope>
    <source>
        <strain evidence="5">DSM 103720</strain>
    </source>
</reference>
<dbReference type="GO" id="GO:0016491">
    <property type="term" value="F:oxidoreductase activity"/>
    <property type="evidence" value="ECO:0007669"/>
    <property type="project" value="UniProtKB-KW"/>
</dbReference>